<name>A0ACC1BD60_9ROSI</name>
<dbReference type="Proteomes" id="UP001164250">
    <property type="component" value="Chromosome 5"/>
</dbReference>
<comment type="caution">
    <text evidence="1">The sequence shown here is derived from an EMBL/GenBank/DDBJ whole genome shotgun (WGS) entry which is preliminary data.</text>
</comment>
<evidence type="ECO:0000313" key="2">
    <source>
        <dbReference type="Proteomes" id="UP001164250"/>
    </source>
</evidence>
<dbReference type="EMBL" id="CM047901">
    <property type="protein sequence ID" value="KAJ0096930.1"/>
    <property type="molecule type" value="Genomic_DNA"/>
</dbReference>
<protein>
    <submittedName>
        <fullName evidence="1">Uncharacterized protein</fullName>
    </submittedName>
</protein>
<keyword evidence="2" id="KW-1185">Reference proteome</keyword>
<proteinExistence type="predicted"/>
<reference evidence="2" key="1">
    <citation type="journal article" date="2023" name="G3 (Bethesda)">
        <title>Genome assembly and association tests identify interacting loci associated with vigor, precocity, and sex in interspecific pistachio rootstocks.</title>
        <authorList>
            <person name="Palmer W."/>
            <person name="Jacygrad E."/>
            <person name="Sagayaradj S."/>
            <person name="Cavanaugh K."/>
            <person name="Han R."/>
            <person name="Bertier L."/>
            <person name="Beede B."/>
            <person name="Kafkas S."/>
            <person name="Golino D."/>
            <person name="Preece J."/>
            <person name="Michelmore R."/>
        </authorList>
    </citation>
    <scope>NUCLEOTIDE SEQUENCE [LARGE SCALE GENOMIC DNA]</scope>
</reference>
<evidence type="ECO:0000313" key="1">
    <source>
        <dbReference type="EMBL" id="KAJ0096930.1"/>
    </source>
</evidence>
<organism evidence="1 2">
    <name type="scientific">Pistacia atlantica</name>
    <dbReference type="NCBI Taxonomy" id="434234"/>
    <lineage>
        <taxon>Eukaryota</taxon>
        <taxon>Viridiplantae</taxon>
        <taxon>Streptophyta</taxon>
        <taxon>Embryophyta</taxon>
        <taxon>Tracheophyta</taxon>
        <taxon>Spermatophyta</taxon>
        <taxon>Magnoliopsida</taxon>
        <taxon>eudicotyledons</taxon>
        <taxon>Gunneridae</taxon>
        <taxon>Pentapetalae</taxon>
        <taxon>rosids</taxon>
        <taxon>malvids</taxon>
        <taxon>Sapindales</taxon>
        <taxon>Anacardiaceae</taxon>
        <taxon>Pistacia</taxon>
    </lineage>
</organism>
<gene>
    <name evidence="1" type="ORF">Patl1_27656</name>
</gene>
<sequence>MATVSPPSFSCSYSSSLLHFPLRRRLVYLFFFSSSSSLARSLGVVVPPRVSVESENNVDITPSASRGIHGGEVQKEIEEEEMVTVDYTPARKKPPIHN</sequence>
<accession>A0ACC1BD60</accession>